<protein>
    <recommendedName>
        <fullName evidence="3">Lipoprotein</fullName>
    </recommendedName>
</protein>
<sequence>MFDSIEGKSKIPTEKLPNGEFGLMKHIQKLLISLTLGLTIISLNHCFIFESISTGAQSLSKSSDSLESLSKSIKSLSVSVSSIFSSSSGNDEEKEKAYLKDVRDLTAMHFENGFQEIEFKNDLSTLAFRNGLTNWKSLRVTYLGIGSGLRKVGINEDKFQTFVQGLGTSKPEIVESIRKGFHQL</sequence>
<evidence type="ECO:0008006" key="3">
    <source>
        <dbReference type="Google" id="ProtNLM"/>
    </source>
</evidence>
<reference evidence="1 2" key="1">
    <citation type="journal article" date="2014" name="Int. J. Syst. Evol. Microbiol.">
        <title>Leptospira mayottensis sp. nov., a pathogenic species of the genus Leptospira isolated from humans.</title>
        <authorList>
            <person name="Bourhy P."/>
            <person name="Collet L."/>
            <person name="Brisse S."/>
            <person name="Picardeau M."/>
        </authorList>
    </citation>
    <scope>NUCLEOTIDE SEQUENCE [LARGE SCALE GENOMIC DNA]</scope>
    <source>
        <strain evidence="1 2">200901122</strain>
    </source>
</reference>
<comment type="caution">
    <text evidence="1">The sequence shown here is derived from an EMBL/GenBank/DDBJ whole genome shotgun (WGS) entry which is preliminary data.</text>
</comment>
<evidence type="ECO:0000313" key="1">
    <source>
        <dbReference type="EMBL" id="EKS00760.1"/>
    </source>
</evidence>
<evidence type="ECO:0000313" key="2">
    <source>
        <dbReference type="Proteomes" id="UP000001343"/>
    </source>
</evidence>
<proteinExistence type="predicted"/>
<dbReference type="AlphaFoldDB" id="A0AA87MNJ1"/>
<dbReference type="NCBIfam" id="NF033171">
    <property type="entry name" value="lipo_LIC11139"/>
    <property type="match status" value="1"/>
</dbReference>
<organism evidence="1 2">
    <name type="scientific">Leptospira mayottensis 200901122</name>
    <dbReference type="NCBI Taxonomy" id="1193010"/>
    <lineage>
        <taxon>Bacteria</taxon>
        <taxon>Pseudomonadati</taxon>
        <taxon>Spirochaetota</taxon>
        <taxon>Spirochaetia</taxon>
        <taxon>Leptospirales</taxon>
        <taxon>Leptospiraceae</taxon>
        <taxon>Leptospira</taxon>
    </lineage>
</organism>
<gene>
    <name evidence="1" type="ORF">LEP1GSC125_1420</name>
</gene>
<accession>A0AA87MNJ1</accession>
<name>A0AA87MNJ1_9LEPT</name>
<dbReference type="Proteomes" id="UP000001343">
    <property type="component" value="Unassembled WGS sequence"/>
</dbReference>
<dbReference type="EMBL" id="AKWM02000030">
    <property type="protein sequence ID" value="EKS00760.1"/>
    <property type="molecule type" value="Genomic_DNA"/>
</dbReference>